<organism evidence="8 9">
    <name type="scientific">Streptomyces siamensis</name>
    <dbReference type="NCBI Taxonomy" id="1274986"/>
    <lineage>
        <taxon>Bacteria</taxon>
        <taxon>Bacillati</taxon>
        <taxon>Actinomycetota</taxon>
        <taxon>Actinomycetes</taxon>
        <taxon>Kitasatosporales</taxon>
        <taxon>Streptomycetaceae</taxon>
        <taxon>Streptomyces</taxon>
    </lineage>
</organism>
<keyword evidence="9" id="KW-1185">Reference proteome</keyword>
<evidence type="ECO:0000256" key="6">
    <source>
        <dbReference type="HAMAP-Rule" id="MF_01216"/>
    </source>
</evidence>
<dbReference type="Pfam" id="PF02525">
    <property type="entry name" value="Flavodoxin_2"/>
    <property type="match status" value="1"/>
</dbReference>
<proteinExistence type="inferred from homology"/>
<dbReference type="RefSeq" id="WP_345653863.1">
    <property type="nucleotide sequence ID" value="NZ_BAABKB010000021.1"/>
</dbReference>
<reference evidence="9" key="1">
    <citation type="journal article" date="2019" name="Int. J. Syst. Evol. Microbiol.">
        <title>The Global Catalogue of Microorganisms (GCM) 10K type strain sequencing project: providing services to taxonomists for standard genome sequencing and annotation.</title>
        <authorList>
            <consortium name="The Broad Institute Genomics Platform"/>
            <consortium name="The Broad Institute Genome Sequencing Center for Infectious Disease"/>
            <person name="Wu L."/>
            <person name="Ma J."/>
        </authorList>
    </citation>
    <scope>NUCLEOTIDE SEQUENCE [LARGE SCALE GENOMIC DNA]</scope>
    <source>
        <strain evidence="9">JCM 18409</strain>
    </source>
</reference>
<dbReference type="SUPFAM" id="SSF52218">
    <property type="entry name" value="Flavoproteins"/>
    <property type="match status" value="1"/>
</dbReference>
<comment type="caution">
    <text evidence="8">The sequence shown here is derived from an EMBL/GenBank/DDBJ whole genome shotgun (WGS) entry which is preliminary data.</text>
</comment>
<feature type="binding site" evidence="6">
    <location>
        <begin position="96"/>
        <end position="99"/>
    </location>
    <ligand>
        <name>FMN</name>
        <dbReference type="ChEBI" id="CHEBI:58210"/>
    </ligand>
</feature>
<keyword evidence="4 6" id="KW-0520">NAD</keyword>
<comment type="cofactor">
    <cofactor evidence="6">
        <name>FMN</name>
        <dbReference type="ChEBI" id="CHEBI:58210"/>
    </cofactor>
    <text evidence="6">Binds 1 FMN per subunit.</text>
</comment>
<feature type="binding site" evidence="6">
    <location>
        <position position="10"/>
    </location>
    <ligand>
        <name>FMN</name>
        <dbReference type="ChEBI" id="CHEBI:58210"/>
    </ligand>
</feature>
<evidence type="ECO:0000256" key="4">
    <source>
        <dbReference type="ARBA" id="ARBA00023027"/>
    </source>
</evidence>
<keyword evidence="3 6" id="KW-0560">Oxidoreductase</keyword>
<evidence type="ECO:0000256" key="5">
    <source>
        <dbReference type="ARBA" id="ARBA00048542"/>
    </source>
</evidence>
<feature type="domain" description="Flavodoxin-like fold" evidence="7">
    <location>
        <begin position="3"/>
        <end position="193"/>
    </location>
</feature>
<evidence type="ECO:0000313" key="9">
    <source>
        <dbReference type="Proteomes" id="UP001501759"/>
    </source>
</evidence>
<evidence type="ECO:0000256" key="1">
    <source>
        <dbReference type="ARBA" id="ARBA00022630"/>
    </source>
</evidence>
<accession>A0ABP9J7K7</accession>
<dbReference type="InterPro" id="IPR023048">
    <property type="entry name" value="NADH:quinone_OxRdtase_FMN_depd"/>
</dbReference>
<dbReference type="InterPro" id="IPR003680">
    <property type="entry name" value="Flavodoxin_fold"/>
</dbReference>
<evidence type="ECO:0000256" key="3">
    <source>
        <dbReference type="ARBA" id="ARBA00023002"/>
    </source>
</evidence>
<comment type="similarity">
    <text evidence="6">Belongs to the azoreductase type 1 family.</text>
</comment>
<comment type="caution">
    <text evidence="6">Lacks conserved residue(s) required for the propagation of feature annotation.</text>
</comment>
<dbReference type="InterPro" id="IPR029039">
    <property type="entry name" value="Flavoprotein-like_sf"/>
</dbReference>
<dbReference type="Gene3D" id="3.40.50.360">
    <property type="match status" value="1"/>
</dbReference>
<dbReference type="EMBL" id="BAABKB010000021">
    <property type="protein sequence ID" value="GAA5020997.1"/>
    <property type="molecule type" value="Genomic_DNA"/>
</dbReference>
<dbReference type="Proteomes" id="UP001501759">
    <property type="component" value="Unassembled WGS sequence"/>
</dbReference>
<keyword evidence="1 6" id="KW-0285">Flavoprotein</keyword>
<comment type="catalytic activity">
    <reaction evidence="6">
        <text>2 a quinone + NADH + H(+) = 2 a 1,4-benzosemiquinone + NAD(+)</text>
        <dbReference type="Rhea" id="RHEA:65952"/>
        <dbReference type="ChEBI" id="CHEBI:15378"/>
        <dbReference type="ChEBI" id="CHEBI:57540"/>
        <dbReference type="ChEBI" id="CHEBI:57945"/>
        <dbReference type="ChEBI" id="CHEBI:132124"/>
        <dbReference type="ChEBI" id="CHEBI:134225"/>
    </reaction>
</comment>
<dbReference type="EC" id="1.6.5.-" evidence="6"/>
<dbReference type="PANTHER" id="PTHR43741:SF4">
    <property type="entry name" value="FMN-DEPENDENT NADH:QUINONE OXIDOREDUCTASE"/>
    <property type="match status" value="1"/>
</dbReference>
<protein>
    <recommendedName>
        <fullName evidence="6">FMN dependent NADH:quinone oxidoreductase</fullName>
        <ecNumber evidence="6">1.6.5.-</ecNumber>
    </recommendedName>
    <alternativeName>
        <fullName evidence="6">Azo-dye reductase</fullName>
    </alternativeName>
    <alternativeName>
        <fullName evidence="6">FMN-dependent NADH-azo compound oxidoreductase</fullName>
    </alternativeName>
    <alternativeName>
        <fullName evidence="6">FMN-dependent NADH-azoreductase</fullName>
        <ecNumber evidence="6">1.7.1.17</ecNumber>
    </alternativeName>
</protein>
<evidence type="ECO:0000259" key="7">
    <source>
        <dbReference type="Pfam" id="PF02525"/>
    </source>
</evidence>
<comment type="catalytic activity">
    <reaction evidence="5">
        <text>N,N-dimethyl-1,4-phenylenediamine + anthranilate + 2 NAD(+) = 2-(4-dimethylaminophenyl)diazenylbenzoate + 2 NADH + 2 H(+)</text>
        <dbReference type="Rhea" id="RHEA:55872"/>
        <dbReference type="ChEBI" id="CHEBI:15378"/>
        <dbReference type="ChEBI" id="CHEBI:15783"/>
        <dbReference type="ChEBI" id="CHEBI:16567"/>
        <dbReference type="ChEBI" id="CHEBI:57540"/>
        <dbReference type="ChEBI" id="CHEBI:57945"/>
        <dbReference type="ChEBI" id="CHEBI:71579"/>
        <dbReference type="EC" id="1.7.1.17"/>
    </reaction>
    <physiologicalReaction direction="right-to-left" evidence="5">
        <dbReference type="Rhea" id="RHEA:55874"/>
    </physiologicalReaction>
</comment>
<dbReference type="HAMAP" id="MF_01216">
    <property type="entry name" value="Azoreductase_type1"/>
    <property type="match status" value="1"/>
</dbReference>
<dbReference type="EC" id="1.7.1.17" evidence="6"/>
<comment type="function">
    <text evidence="6">Also exhibits azoreductase activity. Catalyzes the reductive cleavage of the azo bond in aromatic azo compounds to the corresponding amines.</text>
</comment>
<evidence type="ECO:0000313" key="8">
    <source>
        <dbReference type="EMBL" id="GAA5020997.1"/>
    </source>
</evidence>
<dbReference type="InterPro" id="IPR050104">
    <property type="entry name" value="FMN-dep_NADH:Q_OxRdtase_AzoR1"/>
</dbReference>
<evidence type="ECO:0000256" key="2">
    <source>
        <dbReference type="ARBA" id="ARBA00022643"/>
    </source>
</evidence>
<dbReference type="PANTHER" id="PTHR43741">
    <property type="entry name" value="FMN-DEPENDENT NADH-AZOREDUCTASE 1"/>
    <property type="match status" value="1"/>
</dbReference>
<comment type="subunit">
    <text evidence="6">Homodimer.</text>
</comment>
<comment type="function">
    <text evidence="6">Quinone reductase that provides resistance to thiol-specific stress caused by electrophilic quinones.</text>
</comment>
<keyword evidence="2 6" id="KW-0288">FMN</keyword>
<name>A0ABP9J7K7_9ACTN</name>
<gene>
    <name evidence="6" type="primary">azoR</name>
    <name evidence="8" type="ORF">GCM10023335_51380</name>
</gene>
<sequence>MPHLLHIDSSSRCADSLTRRIGAQYVAAWRRTNPEGTVAYRDVTEEVPDLVSEDWVTGVFGPADHHTPRTRAAVDASATLIAEVEAADVLVLGVPMYNFSVPAAFKAWIDQICMAGRTFAYDENGPRGLLAGKKAVVVRASGSDFTDPAFAALDHHAPYLRGVLGFIGITDVEFLSVNGPAREQIEAGLIEADRAIAASLKVL</sequence>